<evidence type="ECO:0000313" key="2">
    <source>
        <dbReference type="Proteomes" id="UP001168128"/>
    </source>
</evidence>
<gene>
    <name evidence="1" type="ORF">QWT87_03665</name>
</gene>
<reference evidence="1" key="1">
    <citation type="submission" date="2023-07" db="EMBL/GenBank/DDBJ databases">
        <title>AMR profile of multidrug- resistance Chryseobacterium gambrini related strain.</title>
        <authorList>
            <person name="Kirdat K."/>
            <person name="Bhatt A."/>
            <person name="Kuyare S."/>
            <person name="Yadav A."/>
        </authorList>
    </citation>
    <scope>NUCLEOTIDE SEQUENCE</scope>
    <source>
        <strain evidence="1">APV-1</strain>
    </source>
</reference>
<organism evidence="1 2">
    <name type="scientific">Chryseobacterium urinae</name>
    <dbReference type="NCBI Taxonomy" id="3058400"/>
    <lineage>
        <taxon>Bacteria</taxon>
        <taxon>Pseudomonadati</taxon>
        <taxon>Bacteroidota</taxon>
        <taxon>Flavobacteriia</taxon>
        <taxon>Flavobacteriales</taxon>
        <taxon>Weeksellaceae</taxon>
        <taxon>Chryseobacterium group</taxon>
        <taxon>Chryseobacterium</taxon>
    </lineage>
</organism>
<evidence type="ECO:0000313" key="1">
    <source>
        <dbReference type="EMBL" id="MDO3423975.1"/>
    </source>
</evidence>
<accession>A0ABT8TYV4</accession>
<comment type="caution">
    <text evidence="1">The sequence shown here is derived from an EMBL/GenBank/DDBJ whole genome shotgun (WGS) entry which is preliminary data.</text>
</comment>
<keyword evidence="2" id="KW-1185">Reference proteome</keyword>
<dbReference type="RefSeq" id="WP_302713718.1">
    <property type="nucleotide sequence ID" value="NZ_JAULSJ010000004.1"/>
</dbReference>
<sequence>MRERRLKLKFSTAGLAKPKQRLSIATPLFSIITLKIMEENRYMDLNSLIKYIPFTKATIYSKVNRKQIPF</sequence>
<dbReference type="EMBL" id="JAULSJ010000004">
    <property type="protein sequence ID" value="MDO3423975.1"/>
    <property type="molecule type" value="Genomic_DNA"/>
</dbReference>
<protein>
    <submittedName>
        <fullName evidence="1">Uncharacterized protein</fullName>
    </submittedName>
</protein>
<proteinExistence type="predicted"/>
<dbReference type="Proteomes" id="UP001168128">
    <property type="component" value="Unassembled WGS sequence"/>
</dbReference>
<name>A0ABT8TYV4_9FLAO</name>